<proteinExistence type="predicted"/>
<organism evidence="2 3">
    <name type="scientific">Marinomonas ostreistagni</name>
    <dbReference type="NCBI Taxonomy" id="359209"/>
    <lineage>
        <taxon>Bacteria</taxon>
        <taxon>Pseudomonadati</taxon>
        <taxon>Pseudomonadota</taxon>
        <taxon>Gammaproteobacteria</taxon>
        <taxon>Oceanospirillales</taxon>
        <taxon>Oceanospirillaceae</taxon>
        <taxon>Marinomonas</taxon>
    </lineage>
</organism>
<reference evidence="2 3" key="1">
    <citation type="submission" date="2020-12" db="EMBL/GenBank/DDBJ databases">
        <title>Comparative genome analysis of fungal antagonists Marinomonas ostreistagni 398 and M. spartinae 468.</title>
        <authorList>
            <person name="Fields J.L."/>
            <person name="Mavrodi O.V."/>
            <person name="Biber P.D."/>
            <person name="Indest K.J."/>
            <person name="Mavrodi D.V."/>
        </authorList>
    </citation>
    <scope>NUCLEOTIDE SEQUENCE [LARGE SCALE GENOMIC DNA]</scope>
    <source>
        <strain evidence="2 3">USM7</strain>
    </source>
</reference>
<name>A0ABS0ZEK2_9GAMM</name>
<dbReference type="EMBL" id="JAEMUH010000016">
    <property type="protein sequence ID" value="MBJ7552120.1"/>
    <property type="molecule type" value="Genomic_DNA"/>
</dbReference>
<evidence type="ECO:0000313" key="3">
    <source>
        <dbReference type="Proteomes" id="UP000598488"/>
    </source>
</evidence>
<dbReference type="InterPro" id="IPR036513">
    <property type="entry name" value="STAS_dom_sf"/>
</dbReference>
<dbReference type="PROSITE" id="PS50801">
    <property type="entry name" value="STAS"/>
    <property type="match status" value="1"/>
</dbReference>
<dbReference type="InterPro" id="IPR002645">
    <property type="entry name" value="STAS_dom"/>
</dbReference>
<keyword evidence="3" id="KW-1185">Reference proteome</keyword>
<gene>
    <name evidence="2" type="ORF">JHD44_15630</name>
</gene>
<dbReference type="Pfam" id="PF13466">
    <property type="entry name" value="STAS_2"/>
    <property type="match status" value="1"/>
</dbReference>
<evidence type="ECO:0000313" key="2">
    <source>
        <dbReference type="EMBL" id="MBJ7552120.1"/>
    </source>
</evidence>
<dbReference type="Gene3D" id="3.30.750.24">
    <property type="entry name" value="STAS domain"/>
    <property type="match status" value="1"/>
</dbReference>
<feature type="domain" description="STAS" evidence="1">
    <location>
        <begin position="1"/>
        <end position="99"/>
    </location>
</feature>
<dbReference type="CDD" id="cd07043">
    <property type="entry name" value="STAS_anti-anti-sigma_factors"/>
    <property type="match status" value="1"/>
</dbReference>
<protein>
    <submittedName>
        <fullName evidence="2">STAS domain-containing protein</fullName>
    </submittedName>
</protein>
<accession>A0ABS0ZEK2</accession>
<comment type="caution">
    <text evidence="2">The sequence shown here is derived from an EMBL/GenBank/DDBJ whole genome shotgun (WGS) entry which is preliminary data.</text>
</comment>
<dbReference type="InterPro" id="IPR058548">
    <property type="entry name" value="MlaB-like_STAS"/>
</dbReference>
<dbReference type="RefSeq" id="WP_199463702.1">
    <property type="nucleotide sequence ID" value="NZ_JAEMUH010000016.1"/>
</dbReference>
<sequence>MTDTIEITLPEKFTYDDYAWFFEASHRAMTQTDRVELNCCRVSYLDSAALGMIAYLHKQLKARGSKELIITQPTGYCEEIFQIANMYTHYVKKDSPSVH</sequence>
<evidence type="ECO:0000259" key="1">
    <source>
        <dbReference type="PROSITE" id="PS50801"/>
    </source>
</evidence>
<dbReference type="SUPFAM" id="SSF52091">
    <property type="entry name" value="SpoIIaa-like"/>
    <property type="match status" value="1"/>
</dbReference>
<dbReference type="Proteomes" id="UP000598488">
    <property type="component" value="Unassembled WGS sequence"/>
</dbReference>